<evidence type="ECO:0000256" key="1">
    <source>
        <dbReference type="SAM" id="MobiDB-lite"/>
    </source>
</evidence>
<protein>
    <submittedName>
        <fullName evidence="3">Sulfite oxidase-like oxidoreductase</fullName>
    </submittedName>
</protein>
<organism evidence="3 4">
    <name type="scientific">Skermanella aerolata</name>
    <dbReference type="NCBI Taxonomy" id="393310"/>
    <lineage>
        <taxon>Bacteria</taxon>
        <taxon>Pseudomonadati</taxon>
        <taxon>Pseudomonadota</taxon>
        <taxon>Alphaproteobacteria</taxon>
        <taxon>Rhodospirillales</taxon>
        <taxon>Azospirillaceae</taxon>
        <taxon>Skermanella</taxon>
    </lineage>
</organism>
<feature type="compositionally biased region" description="Basic and acidic residues" evidence="1">
    <location>
        <begin position="23"/>
        <end position="39"/>
    </location>
</feature>
<keyword evidence="4" id="KW-1185">Reference proteome</keyword>
<name>A0A512E0T3_9PROT</name>
<sequence length="223" mass="25807">MASDGDEPIPDSKLTRTKERWAREGRFLTGRDARPDADRLPPGQHLVRDWPVLDLGLHPTVSQERWRLHLTGAVDNPQIWDWARFMDQPQTQARSDIHCVTTWSRYDNDWQGMTTADLLVAVSPRAEARFVVLHSHDGYTTNLMLEDFAAEGAILAHSWSGKPLSQEHGGPARLVVPHLYFWKSAKWIERIEFRTADDPGFWEVRGYHNRGDPWNEERYSEPE</sequence>
<feature type="domain" description="Oxidoreductase molybdopterin-binding" evidence="2">
    <location>
        <begin position="59"/>
        <end position="202"/>
    </location>
</feature>
<dbReference type="InterPro" id="IPR036374">
    <property type="entry name" value="OxRdtase_Mopterin-bd_sf"/>
</dbReference>
<dbReference type="SUPFAM" id="SSF56524">
    <property type="entry name" value="Oxidoreductase molybdopterin-binding domain"/>
    <property type="match status" value="1"/>
</dbReference>
<feature type="region of interest" description="Disordered" evidence="1">
    <location>
        <begin position="23"/>
        <end position="42"/>
    </location>
</feature>
<dbReference type="CDD" id="cd02109">
    <property type="entry name" value="arch_bact_SO_family_Moco"/>
    <property type="match status" value="1"/>
</dbReference>
<dbReference type="RefSeq" id="WP_044435122.1">
    <property type="nucleotide sequence ID" value="NZ_BJYZ01000039.1"/>
</dbReference>
<evidence type="ECO:0000313" key="4">
    <source>
        <dbReference type="Proteomes" id="UP000321523"/>
    </source>
</evidence>
<dbReference type="Gene3D" id="3.90.420.10">
    <property type="entry name" value="Oxidoreductase, molybdopterin-binding domain"/>
    <property type="match status" value="1"/>
</dbReference>
<dbReference type="InterPro" id="IPR000572">
    <property type="entry name" value="OxRdtase_Mopterin-bd_dom"/>
</dbReference>
<gene>
    <name evidence="3" type="ORF">SAE02_64820</name>
</gene>
<dbReference type="PANTHER" id="PTHR43032">
    <property type="entry name" value="PROTEIN-METHIONINE-SULFOXIDE REDUCTASE"/>
    <property type="match status" value="1"/>
</dbReference>
<comment type="caution">
    <text evidence="3">The sequence shown here is derived from an EMBL/GenBank/DDBJ whole genome shotgun (WGS) entry which is preliminary data.</text>
</comment>
<dbReference type="PANTHER" id="PTHR43032:SF4">
    <property type="entry name" value="OXIDOREDUCTASE MOLYBDOPTERIN-BINDING DOMAIN-CONTAINING PROTEIN"/>
    <property type="match status" value="1"/>
</dbReference>
<dbReference type="EMBL" id="BJYZ01000039">
    <property type="protein sequence ID" value="GEO42334.1"/>
    <property type="molecule type" value="Genomic_DNA"/>
</dbReference>
<evidence type="ECO:0000259" key="2">
    <source>
        <dbReference type="Pfam" id="PF00174"/>
    </source>
</evidence>
<dbReference type="AlphaFoldDB" id="A0A512E0T3"/>
<dbReference type="Pfam" id="PF00174">
    <property type="entry name" value="Oxidored_molyb"/>
    <property type="match status" value="1"/>
</dbReference>
<accession>A0A512E0T3</accession>
<reference evidence="3 4" key="1">
    <citation type="submission" date="2019-07" db="EMBL/GenBank/DDBJ databases">
        <title>Whole genome shotgun sequence of Skermanella aerolata NBRC 106429.</title>
        <authorList>
            <person name="Hosoyama A."/>
            <person name="Uohara A."/>
            <person name="Ohji S."/>
            <person name="Ichikawa N."/>
        </authorList>
    </citation>
    <scope>NUCLEOTIDE SEQUENCE [LARGE SCALE GENOMIC DNA]</scope>
    <source>
        <strain evidence="3 4">NBRC 106429</strain>
    </source>
</reference>
<evidence type="ECO:0000313" key="3">
    <source>
        <dbReference type="EMBL" id="GEO42334.1"/>
    </source>
</evidence>
<dbReference type="OrthoDB" id="9778777at2"/>
<dbReference type="Proteomes" id="UP000321523">
    <property type="component" value="Unassembled WGS sequence"/>
</dbReference>
<proteinExistence type="predicted"/>